<organism evidence="2 3">
    <name type="scientific">Armillaria gallica</name>
    <name type="common">Bulbous honey fungus</name>
    <name type="synonym">Armillaria bulbosa</name>
    <dbReference type="NCBI Taxonomy" id="47427"/>
    <lineage>
        <taxon>Eukaryota</taxon>
        <taxon>Fungi</taxon>
        <taxon>Dikarya</taxon>
        <taxon>Basidiomycota</taxon>
        <taxon>Agaricomycotina</taxon>
        <taxon>Agaricomycetes</taxon>
        <taxon>Agaricomycetidae</taxon>
        <taxon>Agaricales</taxon>
        <taxon>Marasmiineae</taxon>
        <taxon>Physalacriaceae</taxon>
        <taxon>Armillaria</taxon>
    </lineage>
</organism>
<keyword evidence="3" id="KW-1185">Reference proteome</keyword>
<dbReference type="OrthoDB" id="3235800at2759"/>
<dbReference type="OMA" id="DLFPMMY"/>
<dbReference type="Pfam" id="PF20209">
    <property type="entry name" value="DUF6570"/>
    <property type="match status" value="1"/>
</dbReference>
<sequence length="271" mass="30811">MISLCRTKCMILQLKEENHTINLPTTQRGIKGNIIVYPQQPSKIATMLPPSVEEITSPLCVLFIGAQVPSMEWLWTKAKPLAVNGHRVRTALQWLKTHNPLYKEVMVNEDVLSYLDTNPTLPFSIQHIHVSNESEKLTSRYDAPLDTTRRGIPKVRQPPDEVPFEHVVIINVDVTASSNKLRAAALTHVKSKGGGYVEITHDPTPVNKFNNPDLFPMMYPTLFPYGIGGLEDHSRIMLISFQAHIKHLLGLNDTWFQRHYTFMFSAFNMVQ</sequence>
<dbReference type="EMBL" id="KZ293651">
    <property type="protein sequence ID" value="PBK96126.1"/>
    <property type="molecule type" value="Genomic_DNA"/>
</dbReference>
<dbReference type="InterPro" id="IPR046700">
    <property type="entry name" value="DUF6570"/>
</dbReference>
<reference evidence="3" key="1">
    <citation type="journal article" date="2017" name="Nat. Ecol. Evol.">
        <title>Genome expansion and lineage-specific genetic innovations in the forest pathogenic fungi Armillaria.</title>
        <authorList>
            <person name="Sipos G."/>
            <person name="Prasanna A.N."/>
            <person name="Walter M.C."/>
            <person name="O'Connor E."/>
            <person name="Balint B."/>
            <person name="Krizsan K."/>
            <person name="Kiss B."/>
            <person name="Hess J."/>
            <person name="Varga T."/>
            <person name="Slot J."/>
            <person name="Riley R."/>
            <person name="Boka B."/>
            <person name="Rigling D."/>
            <person name="Barry K."/>
            <person name="Lee J."/>
            <person name="Mihaltcheva S."/>
            <person name="LaButti K."/>
            <person name="Lipzen A."/>
            <person name="Waldron R."/>
            <person name="Moloney N.M."/>
            <person name="Sperisen C."/>
            <person name="Kredics L."/>
            <person name="Vagvoelgyi C."/>
            <person name="Patrignani A."/>
            <person name="Fitzpatrick D."/>
            <person name="Nagy I."/>
            <person name="Doyle S."/>
            <person name="Anderson J.B."/>
            <person name="Grigoriev I.V."/>
            <person name="Gueldener U."/>
            <person name="Muensterkoetter M."/>
            <person name="Nagy L.G."/>
        </authorList>
    </citation>
    <scope>NUCLEOTIDE SEQUENCE [LARGE SCALE GENOMIC DNA]</scope>
    <source>
        <strain evidence="3">Ar21-2</strain>
    </source>
</reference>
<dbReference type="InParanoid" id="A0A2H3E904"/>
<protein>
    <recommendedName>
        <fullName evidence="1">DUF6570 domain-containing protein</fullName>
    </recommendedName>
</protein>
<accession>A0A2H3E904</accession>
<name>A0A2H3E904_ARMGA</name>
<dbReference type="STRING" id="47427.A0A2H3E904"/>
<evidence type="ECO:0000259" key="1">
    <source>
        <dbReference type="Pfam" id="PF20209"/>
    </source>
</evidence>
<proteinExistence type="predicted"/>
<feature type="domain" description="DUF6570" evidence="1">
    <location>
        <begin position="1"/>
        <end position="112"/>
    </location>
</feature>
<dbReference type="Proteomes" id="UP000217790">
    <property type="component" value="Unassembled WGS sequence"/>
</dbReference>
<evidence type="ECO:0000313" key="3">
    <source>
        <dbReference type="Proteomes" id="UP000217790"/>
    </source>
</evidence>
<gene>
    <name evidence="2" type="ORF">ARMGADRAFT_924939</name>
</gene>
<dbReference type="AlphaFoldDB" id="A0A2H3E904"/>
<evidence type="ECO:0000313" key="2">
    <source>
        <dbReference type="EMBL" id="PBK96126.1"/>
    </source>
</evidence>